<gene>
    <name evidence="1" type="primary">Contig19342.g20509</name>
    <name evidence="1" type="ORF">STYLEM_19303</name>
</gene>
<reference evidence="1 2" key="1">
    <citation type="submission" date="2014-06" db="EMBL/GenBank/DDBJ databases">
        <authorList>
            <person name="Swart Estienne"/>
        </authorList>
    </citation>
    <scope>NUCLEOTIDE SEQUENCE [LARGE SCALE GENOMIC DNA]</scope>
    <source>
        <strain evidence="1 2">130c</strain>
    </source>
</reference>
<organism evidence="1 2">
    <name type="scientific">Stylonychia lemnae</name>
    <name type="common">Ciliate</name>
    <dbReference type="NCBI Taxonomy" id="5949"/>
    <lineage>
        <taxon>Eukaryota</taxon>
        <taxon>Sar</taxon>
        <taxon>Alveolata</taxon>
        <taxon>Ciliophora</taxon>
        <taxon>Intramacronucleata</taxon>
        <taxon>Spirotrichea</taxon>
        <taxon>Stichotrichia</taxon>
        <taxon>Sporadotrichida</taxon>
        <taxon>Oxytrichidae</taxon>
        <taxon>Stylonychinae</taxon>
        <taxon>Stylonychia</taxon>
    </lineage>
</organism>
<keyword evidence="2" id="KW-1185">Reference proteome</keyword>
<accession>A0A078BA58</accession>
<protein>
    <submittedName>
        <fullName evidence="1">Uncharacterized protein</fullName>
    </submittedName>
</protein>
<dbReference type="InParanoid" id="A0A078BA58"/>
<name>A0A078BA58_STYLE</name>
<sequence>MSVLFVITLTMIQYLQETIYFTSLVKSLFKYQLVEEKKIKPKFKGIISQFRKGRVIIDLTNSNNNTNEKIISEQSMSGQSQKEFTNIDFSADRRYNASDVHDMSLKK</sequence>
<dbReference type="Proteomes" id="UP000039865">
    <property type="component" value="Unassembled WGS sequence"/>
</dbReference>
<evidence type="ECO:0000313" key="1">
    <source>
        <dbReference type="EMBL" id="CDW90162.1"/>
    </source>
</evidence>
<dbReference type="AlphaFoldDB" id="A0A078BA58"/>
<dbReference type="OrthoDB" id="288398at2759"/>
<dbReference type="EMBL" id="CCKQ01018213">
    <property type="protein sequence ID" value="CDW90162.1"/>
    <property type="molecule type" value="Genomic_DNA"/>
</dbReference>
<proteinExistence type="predicted"/>
<evidence type="ECO:0000313" key="2">
    <source>
        <dbReference type="Proteomes" id="UP000039865"/>
    </source>
</evidence>